<dbReference type="Pfam" id="PF00701">
    <property type="entry name" value="DHDPS"/>
    <property type="match status" value="1"/>
</dbReference>
<dbReference type="InterPro" id="IPR002220">
    <property type="entry name" value="DapA-like"/>
</dbReference>
<evidence type="ECO:0000313" key="2">
    <source>
        <dbReference type="Proteomes" id="UP000298416"/>
    </source>
</evidence>
<dbReference type="EMBL" id="PNBA02000014">
    <property type="protein sequence ID" value="KAG6401312.1"/>
    <property type="molecule type" value="Genomic_DNA"/>
</dbReference>
<gene>
    <name evidence="1" type="ORF">SASPL_138164</name>
</gene>
<reference evidence="1" key="1">
    <citation type="submission" date="2018-01" db="EMBL/GenBank/DDBJ databases">
        <authorList>
            <person name="Mao J.F."/>
        </authorList>
    </citation>
    <scope>NUCLEOTIDE SEQUENCE</scope>
    <source>
        <strain evidence="1">Huo1</strain>
        <tissue evidence="1">Leaf</tissue>
    </source>
</reference>
<keyword evidence="2" id="KW-1185">Reference proteome</keyword>
<dbReference type="AlphaFoldDB" id="A0A8X8ZE25"/>
<name>A0A8X8ZE25_SALSN</name>
<reference evidence="1" key="2">
    <citation type="submission" date="2020-08" db="EMBL/GenBank/DDBJ databases">
        <title>Plant Genome Project.</title>
        <authorList>
            <person name="Zhang R.-G."/>
        </authorList>
    </citation>
    <scope>NUCLEOTIDE SEQUENCE</scope>
    <source>
        <strain evidence="1">Huo1</strain>
        <tissue evidence="1">Leaf</tissue>
    </source>
</reference>
<organism evidence="1">
    <name type="scientific">Salvia splendens</name>
    <name type="common">Scarlet sage</name>
    <dbReference type="NCBI Taxonomy" id="180675"/>
    <lineage>
        <taxon>Eukaryota</taxon>
        <taxon>Viridiplantae</taxon>
        <taxon>Streptophyta</taxon>
        <taxon>Embryophyta</taxon>
        <taxon>Tracheophyta</taxon>
        <taxon>Spermatophyta</taxon>
        <taxon>Magnoliopsida</taxon>
        <taxon>eudicotyledons</taxon>
        <taxon>Gunneridae</taxon>
        <taxon>Pentapetalae</taxon>
        <taxon>asterids</taxon>
        <taxon>lamiids</taxon>
        <taxon>Lamiales</taxon>
        <taxon>Lamiaceae</taxon>
        <taxon>Nepetoideae</taxon>
        <taxon>Mentheae</taxon>
        <taxon>Salviinae</taxon>
        <taxon>Salvia</taxon>
        <taxon>Salvia subgen. Calosphace</taxon>
        <taxon>core Calosphace</taxon>
    </lineage>
</organism>
<dbReference type="Proteomes" id="UP000298416">
    <property type="component" value="Unassembled WGS sequence"/>
</dbReference>
<sequence length="150" mass="17730">MASAIDCYFVNDSHRGRIPIWRLPMEAVIPNFHLPMRRYESLRLITAIKTPYLSDDRFDLMAYDALMNEQINDGVEGVCDHWRHDWRGPVYEMSWDEHIMLIGHTMNCYVQDIPHVIEKIAKSPNMAGVKECVRHDIVEQWVCRVECKQR</sequence>
<dbReference type="GO" id="GO:0016829">
    <property type="term" value="F:lyase activity"/>
    <property type="evidence" value="ECO:0007669"/>
    <property type="project" value="InterPro"/>
</dbReference>
<proteinExistence type="predicted"/>
<protein>
    <submittedName>
        <fullName evidence="1">Uncharacterized protein</fullName>
    </submittedName>
</protein>
<accession>A0A8X8ZE25</accession>
<comment type="caution">
    <text evidence="1">The sequence shown here is derived from an EMBL/GenBank/DDBJ whole genome shotgun (WGS) entry which is preliminary data.</text>
</comment>
<evidence type="ECO:0000313" key="1">
    <source>
        <dbReference type="EMBL" id="KAG6401312.1"/>
    </source>
</evidence>